<gene>
    <name evidence="1" type="ORF">E2C01_093227</name>
</gene>
<organism evidence="1 2">
    <name type="scientific">Portunus trituberculatus</name>
    <name type="common">Swimming crab</name>
    <name type="synonym">Neptunus trituberculatus</name>
    <dbReference type="NCBI Taxonomy" id="210409"/>
    <lineage>
        <taxon>Eukaryota</taxon>
        <taxon>Metazoa</taxon>
        <taxon>Ecdysozoa</taxon>
        <taxon>Arthropoda</taxon>
        <taxon>Crustacea</taxon>
        <taxon>Multicrustacea</taxon>
        <taxon>Malacostraca</taxon>
        <taxon>Eumalacostraca</taxon>
        <taxon>Eucarida</taxon>
        <taxon>Decapoda</taxon>
        <taxon>Pleocyemata</taxon>
        <taxon>Brachyura</taxon>
        <taxon>Eubrachyura</taxon>
        <taxon>Portunoidea</taxon>
        <taxon>Portunidae</taxon>
        <taxon>Portuninae</taxon>
        <taxon>Portunus</taxon>
    </lineage>
</organism>
<accession>A0A5B7JSN6</accession>
<proteinExistence type="predicted"/>
<evidence type="ECO:0000313" key="1">
    <source>
        <dbReference type="EMBL" id="MPC97889.1"/>
    </source>
</evidence>
<dbReference type="Proteomes" id="UP000324222">
    <property type="component" value="Unassembled WGS sequence"/>
</dbReference>
<reference evidence="1 2" key="1">
    <citation type="submission" date="2019-05" db="EMBL/GenBank/DDBJ databases">
        <title>Another draft genome of Portunus trituberculatus and its Hox gene families provides insights of decapod evolution.</title>
        <authorList>
            <person name="Jeong J.-H."/>
            <person name="Song I."/>
            <person name="Kim S."/>
            <person name="Choi T."/>
            <person name="Kim D."/>
            <person name="Ryu S."/>
            <person name="Kim W."/>
        </authorList>
    </citation>
    <scope>NUCLEOTIDE SEQUENCE [LARGE SCALE GENOMIC DNA]</scope>
    <source>
        <tissue evidence="1">Muscle</tissue>
    </source>
</reference>
<comment type="caution">
    <text evidence="1">The sequence shown here is derived from an EMBL/GenBank/DDBJ whole genome shotgun (WGS) entry which is preliminary data.</text>
</comment>
<dbReference type="EMBL" id="VSRR010111894">
    <property type="protein sequence ID" value="MPC97889.1"/>
    <property type="molecule type" value="Genomic_DNA"/>
</dbReference>
<protein>
    <submittedName>
        <fullName evidence="1">Uncharacterized protein</fullName>
    </submittedName>
</protein>
<evidence type="ECO:0000313" key="2">
    <source>
        <dbReference type="Proteomes" id="UP000324222"/>
    </source>
</evidence>
<sequence length="122" mass="13660">MTQLFRVPPLRGYYRLDNWTFTCLSSHLTRAKGGYWQGVVVVSRRRSALEVFIANEVGGATPSMVYPDHASSTARRRGIPLPSHLSTLDKVQVRLIFGLARWWVGWPGVGAFTLRDLCNLAG</sequence>
<name>A0A5B7JSN6_PORTR</name>
<keyword evidence="2" id="KW-1185">Reference proteome</keyword>
<dbReference type="AlphaFoldDB" id="A0A5B7JSN6"/>